<accession>A0A8H4A5Y7</accession>
<gene>
    <name evidence="1" type="ORF">F8M41_005663</name>
</gene>
<sequence>MQSKIKLEGKFSETTIQYQDKYLEIYLFKQQLLEKQLLIKAKEILITYEILDCNQLVKEEYLSFLTKAIKRTYNEVKTFIEYIYNLNICQEQSTKGFENVTYICGTQLVNNKQNSQKEHIPFAFFEKQGQPDEAY</sequence>
<evidence type="ECO:0000313" key="1">
    <source>
        <dbReference type="EMBL" id="KAF0429610.1"/>
    </source>
</evidence>
<evidence type="ECO:0000313" key="2">
    <source>
        <dbReference type="Proteomes" id="UP000439903"/>
    </source>
</evidence>
<reference evidence="1 2" key="1">
    <citation type="journal article" date="2019" name="Environ. Microbiol.">
        <title>At the nexus of three kingdoms: the genome of the mycorrhizal fungus Gigaspora margarita provides insights into plant, endobacterial and fungal interactions.</title>
        <authorList>
            <person name="Venice F."/>
            <person name="Ghignone S."/>
            <person name="Salvioli di Fossalunga A."/>
            <person name="Amselem J."/>
            <person name="Novero M."/>
            <person name="Xianan X."/>
            <person name="Sedzielewska Toro K."/>
            <person name="Morin E."/>
            <person name="Lipzen A."/>
            <person name="Grigoriev I.V."/>
            <person name="Henrissat B."/>
            <person name="Martin F.M."/>
            <person name="Bonfante P."/>
        </authorList>
    </citation>
    <scope>NUCLEOTIDE SEQUENCE [LARGE SCALE GENOMIC DNA]</scope>
    <source>
        <strain evidence="1 2">BEG34</strain>
    </source>
</reference>
<name>A0A8H4A5Y7_GIGMA</name>
<proteinExistence type="predicted"/>
<dbReference type="GO" id="GO:0016301">
    <property type="term" value="F:kinase activity"/>
    <property type="evidence" value="ECO:0007669"/>
    <property type="project" value="UniProtKB-KW"/>
</dbReference>
<dbReference type="EMBL" id="WTPW01001539">
    <property type="protein sequence ID" value="KAF0429610.1"/>
    <property type="molecule type" value="Genomic_DNA"/>
</dbReference>
<protein>
    <submittedName>
        <fullName evidence="1">1-phosphatidylinositol 3-phosphate 5-kinase-like: PROVISIONAL</fullName>
    </submittedName>
</protein>
<dbReference type="AlphaFoldDB" id="A0A8H4A5Y7"/>
<keyword evidence="1" id="KW-0418">Kinase</keyword>
<dbReference type="OrthoDB" id="2444511at2759"/>
<dbReference type="Proteomes" id="UP000439903">
    <property type="component" value="Unassembled WGS sequence"/>
</dbReference>
<comment type="caution">
    <text evidence="1">The sequence shown here is derived from an EMBL/GenBank/DDBJ whole genome shotgun (WGS) entry which is preliminary data.</text>
</comment>
<organism evidence="1 2">
    <name type="scientific">Gigaspora margarita</name>
    <dbReference type="NCBI Taxonomy" id="4874"/>
    <lineage>
        <taxon>Eukaryota</taxon>
        <taxon>Fungi</taxon>
        <taxon>Fungi incertae sedis</taxon>
        <taxon>Mucoromycota</taxon>
        <taxon>Glomeromycotina</taxon>
        <taxon>Glomeromycetes</taxon>
        <taxon>Diversisporales</taxon>
        <taxon>Gigasporaceae</taxon>
        <taxon>Gigaspora</taxon>
    </lineage>
</organism>
<keyword evidence="2" id="KW-1185">Reference proteome</keyword>
<keyword evidence="1" id="KW-0808">Transferase</keyword>